<dbReference type="EMBL" id="RWGY01000218">
    <property type="protein sequence ID" value="TVU03146.1"/>
    <property type="molecule type" value="Genomic_DNA"/>
</dbReference>
<name>A0A5J9SVY6_9POAL</name>
<reference evidence="4 5" key="1">
    <citation type="journal article" date="2019" name="Sci. Rep.">
        <title>A high-quality genome of Eragrostis curvula grass provides insights into Poaceae evolution and supports new strategies to enhance forage quality.</title>
        <authorList>
            <person name="Carballo J."/>
            <person name="Santos B.A.C.M."/>
            <person name="Zappacosta D."/>
            <person name="Garbus I."/>
            <person name="Selva J.P."/>
            <person name="Gallo C.A."/>
            <person name="Diaz A."/>
            <person name="Albertini E."/>
            <person name="Caccamo M."/>
            <person name="Echenique V."/>
        </authorList>
    </citation>
    <scope>NUCLEOTIDE SEQUENCE [LARGE SCALE GENOMIC DNA]</scope>
    <source>
        <strain evidence="5">cv. Victoria</strain>
        <tissue evidence="4">Leaf</tissue>
    </source>
</reference>
<keyword evidence="2" id="KW-1133">Transmembrane helix</keyword>
<sequence length="281" mass="28879">MASTAGLLVLLLGLLAGVAGDATAAGRCAVAADVAQSCARGVATPECCRSVAAISGGDCLCRDMAGLDLLALHAACGGARRLPTACKALSPAPLAAAGVTTVPPSFGQARPLLLPPNRERMSVFVRVDDTTPGVCDSSTLTTQILNLCKGDQPSAACCYAVTPAVDVEGCICMMMEEERLKNANITADTLVSWYRTCVGKNPNVDPATCSAHGGKPAGFDEPTPSGGPTDIYDEELPHDEKMVMLAAGAAGLSQATISGLLLIWKLAKLIYHWRKNTAGGH</sequence>
<keyword evidence="2" id="KW-0812">Transmembrane</keyword>
<keyword evidence="5" id="KW-1185">Reference proteome</keyword>
<evidence type="ECO:0000313" key="5">
    <source>
        <dbReference type="Proteomes" id="UP000324897"/>
    </source>
</evidence>
<organism evidence="4 5">
    <name type="scientific">Eragrostis curvula</name>
    <name type="common">weeping love grass</name>
    <dbReference type="NCBI Taxonomy" id="38414"/>
    <lineage>
        <taxon>Eukaryota</taxon>
        <taxon>Viridiplantae</taxon>
        <taxon>Streptophyta</taxon>
        <taxon>Embryophyta</taxon>
        <taxon>Tracheophyta</taxon>
        <taxon>Spermatophyta</taxon>
        <taxon>Magnoliopsida</taxon>
        <taxon>Liliopsida</taxon>
        <taxon>Poales</taxon>
        <taxon>Poaceae</taxon>
        <taxon>PACMAD clade</taxon>
        <taxon>Chloridoideae</taxon>
        <taxon>Eragrostideae</taxon>
        <taxon>Eragrostidinae</taxon>
        <taxon>Eragrostis</taxon>
    </lineage>
</organism>
<evidence type="ECO:0000256" key="1">
    <source>
        <dbReference type="SAM" id="MobiDB-lite"/>
    </source>
</evidence>
<feature type="signal peptide" evidence="3">
    <location>
        <begin position="1"/>
        <end position="20"/>
    </location>
</feature>
<dbReference type="Gramene" id="TVU03146">
    <property type="protein sequence ID" value="TVU03146"/>
    <property type="gene ID" value="EJB05_51321"/>
</dbReference>
<feature type="transmembrane region" description="Helical" evidence="2">
    <location>
        <begin position="242"/>
        <end position="264"/>
    </location>
</feature>
<evidence type="ECO:0000256" key="3">
    <source>
        <dbReference type="SAM" id="SignalP"/>
    </source>
</evidence>
<evidence type="ECO:0000313" key="4">
    <source>
        <dbReference type="EMBL" id="TVU03146.1"/>
    </source>
</evidence>
<gene>
    <name evidence="4" type="ORF">EJB05_51321</name>
</gene>
<keyword evidence="2" id="KW-0472">Membrane</keyword>
<feature type="chain" id="PRO_5023833333" description="Bifunctional inhibitor/plant lipid transfer protein/seed storage helical domain-containing protein" evidence="3">
    <location>
        <begin position="21"/>
        <end position="281"/>
    </location>
</feature>
<evidence type="ECO:0008006" key="6">
    <source>
        <dbReference type="Google" id="ProtNLM"/>
    </source>
</evidence>
<dbReference type="Proteomes" id="UP000324897">
    <property type="component" value="Unassembled WGS sequence"/>
</dbReference>
<accession>A0A5J9SVY6</accession>
<evidence type="ECO:0000256" key="2">
    <source>
        <dbReference type="SAM" id="Phobius"/>
    </source>
</evidence>
<protein>
    <recommendedName>
        <fullName evidence="6">Bifunctional inhibitor/plant lipid transfer protein/seed storage helical domain-containing protein</fullName>
    </recommendedName>
</protein>
<proteinExistence type="predicted"/>
<dbReference type="AlphaFoldDB" id="A0A5J9SVY6"/>
<keyword evidence="3" id="KW-0732">Signal</keyword>
<feature type="region of interest" description="Disordered" evidence="1">
    <location>
        <begin position="209"/>
        <end position="230"/>
    </location>
</feature>
<comment type="caution">
    <text evidence="4">The sequence shown here is derived from an EMBL/GenBank/DDBJ whole genome shotgun (WGS) entry which is preliminary data.</text>
</comment>